<evidence type="ECO:0000313" key="3">
    <source>
        <dbReference type="EMBL" id="CAJ1955701.1"/>
    </source>
</evidence>
<feature type="compositionally biased region" description="Polar residues" evidence="1">
    <location>
        <begin position="162"/>
        <end position="181"/>
    </location>
</feature>
<dbReference type="SMART" id="SM00228">
    <property type="entry name" value="PDZ"/>
    <property type="match status" value="1"/>
</dbReference>
<organism evidence="3 4">
    <name type="scientific">Cylindrotheca closterium</name>
    <dbReference type="NCBI Taxonomy" id="2856"/>
    <lineage>
        <taxon>Eukaryota</taxon>
        <taxon>Sar</taxon>
        <taxon>Stramenopiles</taxon>
        <taxon>Ochrophyta</taxon>
        <taxon>Bacillariophyta</taxon>
        <taxon>Bacillariophyceae</taxon>
        <taxon>Bacillariophycidae</taxon>
        <taxon>Bacillariales</taxon>
        <taxon>Bacillariaceae</taxon>
        <taxon>Cylindrotheca</taxon>
    </lineage>
</organism>
<accession>A0AAD2JJG2</accession>
<gene>
    <name evidence="3" type="ORF">CYCCA115_LOCUS15881</name>
</gene>
<feature type="compositionally biased region" description="Low complexity" evidence="1">
    <location>
        <begin position="86"/>
        <end position="108"/>
    </location>
</feature>
<dbReference type="InterPro" id="IPR036034">
    <property type="entry name" value="PDZ_sf"/>
</dbReference>
<feature type="domain" description="PDZ" evidence="2">
    <location>
        <begin position="886"/>
        <end position="950"/>
    </location>
</feature>
<dbReference type="SUPFAM" id="SSF50156">
    <property type="entry name" value="PDZ domain-like"/>
    <property type="match status" value="1"/>
</dbReference>
<proteinExistence type="predicted"/>
<feature type="compositionally biased region" description="Low complexity" evidence="1">
    <location>
        <begin position="555"/>
        <end position="567"/>
    </location>
</feature>
<keyword evidence="4" id="KW-1185">Reference proteome</keyword>
<dbReference type="AlphaFoldDB" id="A0AAD2JJG2"/>
<feature type="compositionally biased region" description="Low complexity" evidence="1">
    <location>
        <begin position="115"/>
        <end position="130"/>
    </location>
</feature>
<evidence type="ECO:0000313" key="4">
    <source>
        <dbReference type="Proteomes" id="UP001295423"/>
    </source>
</evidence>
<feature type="compositionally biased region" description="Low complexity" evidence="1">
    <location>
        <begin position="70"/>
        <end position="79"/>
    </location>
</feature>
<sequence length="1015" mass="109285">MPTKKPALAPTEMPTFYPTEYPTIVLSKNTHVAPTGNPTLMGVAESTSIPPTTTQHPNQSSQAHDPAIITPSHEPTTTSLPPPSASPSVAPSEILTTSPSGSPSLTDSALPTSWPSLFPSSVPSKSLKPSIQESERPSASLLPSAVPSSTLTQYPSAEHSDGPSQMPSIRPSTTVTPSGIPTASGFPTLDPSRPPSDMPSLTPSTSGPSSSPSTIPSSQPSYIPSLEPSQSPSTIPSSSPTLTCHDKADYRSPINGLTCLDHTGTECYQWRNIGLNTSALGDLINNCPETCNIPCGSFLDFSIPVSYQLTGLPGLLDDLSKLSLEQVSSDYIIAYLSDASEEIFELDTVELKSQSFATHERLLRRSLQAIHQQAKATSQRVIRKEIVVVTVVFDGFSIGLDYETISEILVSGIQSTGFALALQESDPFFKKAVISSAVDTKDTTIHEPVDEEREGPSSATVLVSILGVIGLVTALMFAIANRERLKDWWIQKRLERSNSSDLDASYQGRPRIVSIDMIARGIPESNFERVLSRMKTIIARLRPNVSDGLQKMYGASSPPQNSASQASRLSHQGSPNNVASLLSFDASASNSIRRLITSITPTGSKSSTEPDDSSGSLGKEQKPFDPLRIASPMSEVSEESNEPEHPLSKVIPPMIVIDNIEDDTTSGEVGKTREQNMVPGRCVQASNEIKFALTDRSTAPVMMFNFPELNAWQNYDELPRSLSPIGLMDSESEAGTSCASTPANSITQIAEISRFGVLGGHEFETDDPPVFSPLHLSSSASETTFDFAVDAADDVSIELMARQSSSEENSGHEMRVGSGHERVGLINSIWAMSPSSAMKGTLMSTKKAASVKSNLFKRRFSNSSDRALDSPSDVAKSGSPREECSRFMFEAPRTSKLGLEIDSRDDSGPFVHSVKDYSPLFGQIKSGDKICEIDGQNQQGSNPREVMQLLSAKHRRRVSSGNMKIVVERLASNNSKPPNSRSDTNFEFSTEGTSNQNYEGTGSMISSILWSHDID</sequence>
<feature type="compositionally biased region" description="Low complexity" evidence="1">
    <location>
        <begin position="137"/>
        <end position="152"/>
    </location>
</feature>
<dbReference type="Proteomes" id="UP001295423">
    <property type="component" value="Unassembled WGS sequence"/>
</dbReference>
<dbReference type="InterPro" id="IPR001478">
    <property type="entry name" value="PDZ"/>
</dbReference>
<feature type="region of interest" description="Disordered" evidence="1">
    <location>
        <begin position="549"/>
        <end position="574"/>
    </location>
</feature>
<feature type="compositionally biased region" description="Low complexity" evidence="1">
    <location>
        <begin position="199"/>
        <end position="240"/>
    </location>
</feature>
<dbReference type="Gene3D" id="2.30.42.10">
    <property type="match status" value="1"/>
</dbReference>
<feature type="region of interest" description="Disordered" evidence="1">
    <location>
        <begin position="972"/>
        <end position="1001"/>
    </location>
</feature>
<evidence type="ECO:0000256" key="1">
    <source>
        <dbReference type="SAM" id="MobiDB-lite"/>
    </source>
</evidence>
<feature type="region of interest" description="Disordered" evidence="1">
    <location>
        <begin position="862"/>
        <end position="881"/>
    </location>
</feature>
<dbReference type="PROSITE" id="PS50106">
    <property type="entry name" value="PDZ"/>
    <property type="match status" value="1"/>
</dbReference>
<name>A0AAD2JJG2_9STRA</name>
<feature type="compositionally biased region" description="Polar residues" evidence="1">
    <location>
        <begin position="45"/>
        <end position="63"/>
    </location>
</feature>
<dbReference type="CDD" id="cd00136">
    <property type="entry name" value="PDZ_canonical"/>
    <property type="match status" value="1"/>
</dbReference>
<feature type="compositionally biased region" description="Polar residues" evidence="1">
    <location>
        <begin position="597"/>
        <end position="607"/>
    </location>
</feature>
<comment type="caution">
    <text evidence="3">The sequence shown here is derived from an EMBL/GenBank/DDBJ whole genome shotgun (WGS) entry which is preliminary data.</text>
</comment>
<reference evidence="3" key="1">
    <citation type="submission" date="2023-08" db="EMBL/GenBank/DDBJ databases">
        <authorList>
            <person name="Audoor S."/>
            <person name="Bilcke G."/>
        </authorList>
    </citation>
    <scope>NUCLEOTIDE SEQUENCE</scope>
</reference>
<evidence type="ECO:0000259" key="2">
    <source>
        <dbReference type="PROSITE" id="PS50106"/>
    </source>
</evidence>
<feature type="region of interest" description="Disordered" evidence="1">
    <location>
        <begin position="597"/>
        <end position="626"/>
    </location>
</feature>
<protein>
    <recommendedName>
        <fullName evidence="2">PDZ domain-containing protein</fullName>
    </recommendedName>
</protein>
<dbReference type="EMBL" id="CAKOGP040001892">
    <property type="protein sequence ID" value="CAJ1955701.1"/>
    <property type="molecule type" value="Genomic_DNA"/>
</dbReference>
<feature type="region of interest" description="Disordered" evidence="1">
    <location>
        <begin position="30"/>
        <end position="244"/>
    </location>
</feature>